<evidence type="ECO:0000256" key="3">
    <source>
        <dbReference type="ARBA" id="ARBA00022692"/>
    </source>
</evidence>
<sequence length="503" mass="55813">MALEDAEKTAVVRSNDGSVASELQAVDAKALFKERLCLKLDLHILVPMLFLNVLSLMGRTNIGAALIQELPADLHLTAMRVFLATTMPLVMLILFEVPSNLLMKWLEAKFNLSYMRYLSLITVCLGKKAECDIHDPFRITLTSLAGLVTLGQAFDKTYSALLATRFVIGIFDAGLIPGCVFILSLYYPSIHMQWRMSMLMVANLISNIVSNILAFVIAEIRNQNGWHGWRWIFLVEGCLTMVIGLACCTSNTGRPEKANFLTQEEKDIISLSVESRVSTIGYVAEWEVFFSNILNYVWASLYVLTCSTTYSVALFAPSFVKVFKPHLSTPAIQGQVVPIFVVSAATCLLVAWLADRTNHRSTYAIIGYIFTIIGYLILHFPRHYSSSVMMLGLYFVSIGTYSSLPMVWTLTTLNLATPLQKAIGSGFVIGIGNAAGFVSAWIFRTSEAPYYKSGMVDGLILTCCAAGLTAVTWVYIEWHNRKTSRTSDNIESLSSGVVFKYRS</sequence>
<evidence type="ECO:0000256" key="6">
    <source>
        <dbReference type="SAM" id="Phobius"/>
    </source>
</evidence>
<dbReference type="PROSITE" id="PS50850">
    <property type="entry name" value="MFS"/>
    <property type="match status" value="1"/>
</dbReference>
<feature type="transmembrane region" description="Helical" evidence="6">
    <location>
        <begin position="296"/>
        <end position="316"/>
    </location>
</feature>
<feature type="transmembrane region" description="Helical" evidence="6">
    <location>
        <begin position="422"/>
        <end position="443"/>
    </location>
</feature>
<name>A0A093Y6I3_TALMA</name>
<gene>
    <name evidence="8" type="ORF">GQ26_0024150</name>
</gene>
<dbReference type="GO" id="GO:0022857">
    <property type="term" value="F:transmembrane transporter activity"/>
    <property type="evidence" value="ECO:0007669"/>
    <property type="project" value="InterPro"/>
</dbReference>
<reference evidence="8" key="1">
    <citation type="journal article" date="2014" name="PLoS Genet.">
        <title>Signature Gene Expression Reveals Novel Clues to the Molecular Mechanisms of Dimorphic Transition in Penicillium marneffei.</title>
        <authorList>
            <person name="Yang E."/>
            <person name="Wang G."/>
            <person name="Cai J."/>
            <person name="Woo P.C."/>
            <person name="Lau S.K."/>
            <person name="Yuen K.-Y."/>
            <person name="Chow W.-N."/>
            <person name="Lin X."/>
        </authorList>
    </citation>
    <scope>NUCLEOTIDE SEQUENCE [LARGE SCALE GENOMIC DNA]</scope>
    <source>
        <strain evidence="8">PM1</strain>
    </source>
</reference>
<accession>A0A093Y6I3</accession>
<dbReference type="EMBL" id="JPOX01000002">
    <property type="protein sequence ID" value="KFX53068.1"/>
    <property type="molecule type" value="Genomic_DNA"/>
</dbReference>
<dbReference type="InterPro" id="IPR020846">
    <property type="entry name" value="MFS_dom"/>
</dbReference>
<dbReference type="Gene3D" id="1.20.1250.20">
    <property type="entry name" value="MFS general substrate transporter like domains"/>
    <property type="match status" value="2"/>
</dbReference>
<dbReference type="Pfam" id="PF07690">
    <property type="entry name" value="MFS_1"/>
    <property type="match status" value="1"/>
</dbReference>
<feature type="transmembrane region" description="Helical" evidence="6">
    <location>
        <begin position="77"/>
        <end position="95"/>
    </location>
</feature>
<dbReference type="AlphaFoldDB" id="A0A093Y6I3"/>
<organism evidence="8">
    <name type="scientific">Talaromyces marneffei PM1</name>
    <dbReference type="NCBI Taxonomy" id="1077442"/>
    <lineage>
        <taxon>Eukaryota</taxon>
        <taxon>Fungi</taxon>
        <taxon>Dikarya</taxon>
        <taxon>Ascomycota</taxon>
        <taxon>Pezizomycotina</taxon>
        <taxon>Eurotiomycetes</taxon>
        <taxon>Eurotiomycetidae</taxon>
        <taxon>Eurotiales</taxon>
        <taxon>Trichocomaceae</taxon>
        <taxon>Talaromyces</taxon>
        <taxon>Talaromyces sect. Talaromyces</taxon>
    </lineage>
</organism>
<protein>
    <submittedName>
        <fullName evidence="8">Putative transporter</fullName>
    </submittedName>
</protein>
<dbReference type="SUPFAM" id="SSF103473">
    <property type="entry name" value="MFS general substrate transporter"/>
    <property type="match status" value="1"/>
</dbReference>
<evidence type="ECO:0000256" key="1">
    <source>
        <dbReference type="ARBA" id="ARBA00004141"/>
    </source>
</evidence>
<keyword evidence="2" id="KW-0813">Transport</keyword>
<feature type="transmembrane region" description="Helical" evidence="6">
    <location>
        <begin position="336"/>
        <end position="354"/>
    </location>
</feature>
<feature type="transmembrane region" description="Helical" evidence="6">
    <location>
        <begin position="361"/>
        <end position="380"/>
    </location>
</feature>
<evidence type="ECO:0000256" key="4">
    <source>
        <dbReference type="ARBA" id="ARBA00022989"/>
    </source>
</evidence>
<keyword evidence="5 6" id="KW-0472">Membrane</keyword>
<dbReference type="PANTHER" id="PTHR43791:SF46">
    <property type="entry name" value="MAJOR FACILITATOR SUPERFAMILY (MFS) PROFILE DOMAIN-CONTAINING PROTEIN-RELATED"/>
    <property type="match status" value="1"/>
</dbReference>
<feature type="transmembrane region" description="Helical" evidence="6">
    <location>
        <begin position="392"/>
        <end position="410"/>
    </location>
</feature>
<feature type="transmembrane region" description="Helical" evidence="6">
    <location>
        <begin position="199"/>
        <end position="217"/>
    </location>
</feature>
<keyword evidence="3 6" id="KW-0812">Transmembrane</keyword>
<keyword evidence="4 6" id="KW-1133">Transmembrane helix</keyword>
<evidence type="ECO:0000313" key="8">
    <source>
        <dbReference type="EMBL" id="KFX53068.1"/>
    </source>
</evidence>
<evidence type="ECO:0000256" key="2">
    <source>
        <dbReference type="ARBA" id="ARBA00022448"/>
    </source>
</evidence>
<proteinExistence type="predicted"/>
<feature type="transmembrane region" description="Helical" evidence="6">
    <location>
        <begin position="166"/>
        <end position="187"/>
    </location>
</feature>
<feature type="domain" description="Major facilitator superfamily (MFS) profile" evidence="7">
    <location>
        <begin position="44"/>
        <end position="482"/>
    </location>
</feature>
<comment type="subcellular location">
    <subcellularLocation>
        <location evidence="1">Membrane</location>
        <topology evidence="1">Multi-pass membrane protein</topology>
    </subcellularLocation>
</comment>
<feature type="transmembrane region" description="Helical" evidence="6">
    <location>
        <begin position="40"/>
        <end position="57"/>
    </location>
</feature>
<dbReference type="InterPro" id="IPR036259">
    <property type="entry name" value="MFS_trans_sf"/>
</dbReference>
<evidence type="ECO:0000259" key="7">
    <source>
        <dbReference type="PROSITE" id="PS50850"/>
    </source>
</evidence>
<dbReference type="PANTHER" id="PTHR43791">
    <property type="entry name" value="PERMEASE-RELATED"/>
    <property type="match status" value="1"/>
</dbReference>
<comment type="caution">
    <text evidence="8">The sequence shown here is derived from an EMBL/GenBank/DDBJ whole genome shotgun (WGS) entry which is preliminary data.</text>
</comment>
<feature type="transmembrane region" description="Helical" evidence="6">
    <location>
        <begin position="455"/>
        <end position="476"/>
    </location>
</feature>
<evidence type="ECO:0000256" key="5">
    <source>
        <dbReference type="ARBA" id="ARBA00023136"/>
    </source>
</evidence>
<dbReference type="eggNOG" id="KOG2533">
    <property type="taxonomic scope" value="Eukaryota"/>
</dbReference>
<dbReference type="InterPro" id="IPR011701">
    <property type="entry name" value="MFS"/>
</dbReference>
<dbReference type="GO" id="GO:0016020">
    <property type="term" value="C:membrane"/>
    <property type="evidence" value="ECO:0007669"/>
    <property type="project" value="UniProtKB-SubCell"/>
</dbReference>